<evidence type="ECO:0000313" key="3">
    <source>
        <dbReference type="EMBL" id="CAI3998695.1"/>
    </source>
</evidence>
<reference evidence="4 5" key="2">
    <citation type="submission" date="2024-05" db="EMBL/GenBank/DDBJ databases">
        <authorList>
            <person name="Chen Y."/>
            <person name="Shah S."/>
            <person name="Dougan E. K."/>
            <person name="Thang M."/>
            <person name="Chan C."/>
        </authorList>
    </citation>
    <scope>NUCLEOTIDE SEQUENCE [LARGE SCALE GENOMIC DNA]</scope>
</reference>
<evidence type="ECO:0000256" key="2">
    <source>
        <dbReference type="SAM" id="MobiDB-lite"/>
    </source>
</evidence>
<gene>
    <name evidence="3" type="ORF">C1SCF055_LOCUS24971</name>
</gene>
<keyword evidence="1" id="KW-0175">Coiled coil</keyword>
<dbReference type="AlphaFoldDB" id="A0A9P1CWG7"/>
<accession>A0A9P1CWG7</accession>
<dbReference type="Proteomes" id="UP001152797">
    <property type="component" value="Unassembled WGS sequence"/>
</dbReference>
<organism evidence="3">
    <name type="scientific">Cladocopium goreaui</name>
    <dbReference type="NCBI Taxonomy" id="2562237"/>
    <lineage>
        <taxon>Eukaryota</taxon>
        <taxon>Sar</taxon>
        <taxon>Alveolata</taxon>
        <taxon>Dinophyceae</taxon>
        <taxon>Suessiales</taxon>
        <taxon>Symbiodiniaceae</taxon>
        <taxon>Cladocopium</taxon>
    </lineage>
</organism>
<evidence type="ECO:0000256" key="1">
    <source>
        <dbReference type="SAM" id="Coils"/>
    </source>
</evidence>
<keyword evidence="5" id="KW-1185">Reference proteome</keyword>
<feature type="region of interest" description="Disordered" evidence="2">
    <location>
        <begin position="552"/>
        <end position="572"/>
    </location>
</feature>
<evidence type="ECO:0000313" key="5">
    <source>
        <dbReference type="Proteomes" id="UP001152797"/>
    </source>
</evidence>
<name>A0A9P1CWG7_9DINO</name>
<feature type="region of interest" description="Disordered" evidence="2">
    <location>
        <begin position="52"/>
        <end position="111"/>
    </location>
</feature>
<dbReference type="EMBL" id="CAMXCT020002525">
    <property type="protein sequence ID" value="CAL1152070.1"/>
    <property type="molecule type" value="Genomic_DNA"/>
</dbReference>
<dbReference type="EMBL" id="CAMXCT030002525">
    <property type="protein sequence ID" value="CAL4786007.1"/>
    <property type="molecule type" value="Genomic_DNA"/>
</dbReference>
<feature type="coiled-coil region" evidence="1">
    <location>
        <begin position="732"/>
        <end position="764"/>
    </location>
</feature>
<dbReference type="OrthoDB" id="415638at2759"/>
<proteinExistence type="predicted"/>
<feature type="compositionally biased region" description="Basic and acidic residues" evidence="2">
    <location>
        <begin position="84"/>
        <end position="101"/>
    </location>
</feature>
<sequence>MLLFQGDIMLEGSLVSWKRGARSHKGLKRTARNSVWGSSSLQASAVSSLFKGPAKKDLRRTQSFGGGRPRSSWTQSITAQPRARSKDERPESVPAPKPKEEEVPEDVAPEEAPVATVQESGMEPPLELTEAIPGVVGESGEEAVQLSGFVGDSSCLNGTFTANGTEVNGKQVYSQGDGSKECMWYHNGAWRIGSYNWLDTKDLGRCHAFVKTEHDLDHIAASETWMSCLGSSGGDPDSQDGSLFQPQMSARAAKMALDNVVKRTGSKKGLVPSLSSNRLTNILTDQICPNQLVYSIEWPASLSCSLVKSLTHLVSHTLVACHVVGSVCQMANLASSWLLEHGTGSLRGKDQQLLRQTLLKDLDRILGLPPSRPLVVEEEVDQFLASGRVSDANLKRLLRRAEARLLLAGARSDAGYSGAQTERSQPLALPPVAPAQQVQSARGPARPEMPSVEEEEDLLKWSQVAKLAKKEAELEALQKREAKKHAQTEIRTYLQQQIDEKNSKKQKAAEDERKFCEMQDAELERWKRDQVQQAEERLHKVQQVIRDREVQSEEVFRKREAEREQKLDEDKRLVQRATREMEQEQQAVAQKRHQNRLAQAQWVQEATENKAKGSDARQQRIQEEQRILQDYVELLEKQEARRRAAKPKIREQSPEAPPRAKRKGEEVYYDEAIVMRIHQETLAKAEQNELRKQERLKMERHRNQAFLSEQIAERDRQKRQVLELKGGQKAAAQQAAEEARQNEKRRMQEQRARYLQNRLELEGQMSGKGKKKFQEDEMNRAEKAINRRYVIETFHKTSEGLSPH</sequence>
<feature type="compositionally biased region" description="Basic and acidic residues" evidence="2">
    <location>
        <begin position="640"/>
        <end position="653"/>
    </location>
</feature>
<dbReference type="EMBL" id="CAMXCT010002525">
    <property type="protein sequence ID" value="CAI3998695.1"/>
    <property type="molecule type" value="Genomic_DNA"/>
</dbReference>
<comment type="caution">
    <text evidence="3">The sequence shown here is derived from an EMBL/GenBank/DDBJ whole genome shotgun (WGS) entry which is preliminary data.</text>
</comment>
<evidence type="ECO:0000313" key="4">
    <source>
        <dbReference type="EMBL" id="CAL4786007.1"/>
    </source>
</evidence>
<feature type="region of interest" description="Disordered" evidence="2">
    <location>
        <begin position="640"/>
        <end position="664"/>
    </location>
</feature>
<protein>
    <submittedName>
        <fullName evidence="3">Uncharacterized protein</fullName>
    </submittedName>
</protein>
<reference evidence="3" key="1">
    <citation type="submission" date="2022-10" db="EMBL/GenBank/DDBJ databases">
        <authorList>
            <person name="Chen Y."/>
            <person name="Dougan E. K."/>
            <person name="Chan C."/>
            <person name="Rhodes N."/>
            <person name="Thang M."/>
        </authorList>
    </citation>
    <scope>NUCLEOTIDE SEQUENCE</scope>
</reference>
<feature type="region of interest" description="Disordered" evidence="2">
    <location>
        <begin position="415"/>
        <end position="456"/>
    </location>
</feature>